<gene>
    <name evidence="2" type="ORF">GJV77_03880</name>
</gene>
<feature type="non-terminal residue" evidence="2">
    <location>
        <position position="1"/>
    </location>
</feature>
<comment type="caution">
    <text evidence="2">The sequence shown here is derived from an EMBL/GenBank/DDBJ whole genome shotgun (WGS) entry which is preliminary data.</text>
</comment>
<evidence type="ECO:0000313" key="2">
    <source>
        <dbReference type="EMBL" id="MTH29058.1"/>
    </source>
</evidence>
<feature type="domain" description="Group II intron maturase-specific" evidence="1">
    <location>
        <begin position="1"/>
        <end position="76"/>
    </location>
</feature>
<evidence type="ECO:0000259" key="1">
    <source>
        <dbReference type="Pfam" id="PF08388"/>
    </source>
</evidence>
<dbReference type="Pfam" id="PF08388">
    <property type="entry name" value="GIIM"/>
    <property type="match status" value="1"/>
</dbReference>
<organism evidence="2 3">
    <name type="scientific">Myroides pelagicus</name>
    <dbReference type="NCBI Taxonomy" id="270914"/>
    <lineage>
        <taxon>Bacteria</taxon>
        <taxon>Pseudomonadati</taxon>
        <taxon>Bacteroidota</taxon>
        <taxon>Flavobacteriia</taxon>
        <taxon>Flavobacteriales</taxon>
        <taxon>Flavobacteriaceae</taxon>
        <taxon>Myroides</taxon>
    </lineage>
</organism>
<keyword evidence="3" id="KW-1185">Reference proteome</keyword>
<dbReference type="InterPro" id="IPR013597">
    <property type="entry name" value="Mat_intron_G2"/>
</dbReference>
<keyword evidence="2" id="KW-0808">Transferase</keyword>
<reference evidence="2 3" key="1">
    <citation type="journal article" date="2006" name="Int. J. Syst. Evol. Microbiol.">
        <title>Myroides pelagicus sp. nov., isolated from seawater in Thailand.</title>
        <authorList>
            <person name="Yoon J."/>
            <person name="Maneerat S."/>
            <person name="Kawai F."/>
            <person name="Yokota A."/>
        </authorList>
    </citation>
    <scope>NUCLEOTIDE SEQUENCE [LARGE SCALE GENOMIC DNA]</scope>
    <source>
        <strain evidence="2 3">SM1T</strain>
    </source>
</reference>
<protein>
    <submittedName>
        <fullName evidence="2">Group II intron reverse transcriptase/maturase</fullName>
    </submittedName>
</protein>
<name>A0A7K1GJT0_9FLAO</name>
<proteinExistence type="predicted"/>
<accession>A0A7K1GJT0</accession>
<dbReference type="RefSeq" id="WP_317162544.1">
    <property type="nucleotide sequence ID" value="NZ_WMJY01000006.1"/>
</dbReference>
<dbReference type="EMBL" id="WMJY01000006">
    <property type="protein sequence ID" value="MTH29058.1"/>
    <property type="molecule type" value="Genomic_DNA"/>
</dbReference>
<keyword evidence="2" id="KW-0695">RNA-directed DNA polymerase</keyword>
<dbReference type="GO" id="GO:0003964">
    <property type="term" value="F:RNA-directed DNA polymerase activity"/>
    <property type="evidence" value="ECO:0007669"/>
    <property type="project" value="UniProtKB-KW"/>
</dbReference>
<sequence>KLKDKLRVITKRSNGQGYEKLKATLKMYVRGWVSYFKLAHMSDKIKRIDKWLQSRIRIFIWKKWKNNRTRYTNLKKIGIKVNQAYQWANTRKGCCSVALSPILKTSLNIQILRKAGYTFLNDIYLKVS</sequence>
<dbReference type="AlphaFoldDB" id="A0A7K1GJT0"/>
<keyword evidence="2" id="KW-0548">Nucleotidyltransferase</keyword>
<evidence type="ECO:0000313" key="3">
    <source>
        <dbReference type="Proteomes" id="UP000488936"/>
    </source>
</evidence>
<dbReference type="Proteomes" id="UP000488936">
    <property type="component" value="Unassembled WGS sequence"/>
</dbReference>